<reference evidence="1" key="1">
    <citation type="submission" date="2021-01" db="EMBL/GenBank/DDBJ databases">
        <authorList>
            <person name="Corre E."/>
            <person name="Pelletier E."/>
            <person name="Niang G."/>
            <person name="Scheremetjew M."/>
            <person name="Finn R."/>
            <person name="Kale V."/>
            <person name="Holt S."/>
            <person name="Cochrane G."/>
            <person name="Meng A."/>
            <person name="Brown T."/>
            <person name="Cohen L."/>
        </authorList>
    </citation>
    <scope>NUCLEOTIDE SEQUENCE</scope>
    <source>
        <strain evidence="1">MM31A-1</strain>
    </source>
</reference>
<protein>
    <submittedName>
        <fullName evidence="1">Uncharacterized protein</fullName>
    </submittedName>
</protein>
<proteinExistence type="predicted"/>
<organism evidence="1">
    <name type="scientific">Chaetoceros debilis</name>
    <dbReference type="NCBI Taxonomy" id="122233"/>
    <lineage>
        <taxon>Eukaryota</taxon>
        <taxon>Sar</taxon>
        <taxon>Stramenopiles</taxon>
        <taxon>Ochrophyta</taxon>
        <taxon>Bacillariophyta</taxon>
        <taxon>Coscinodiscophyceae</taxon>
        <taxon>Chaetocerotophycidae</taxon>
        <taxon>Chaetocerotales</taxon>
        <taxon>Chaetocerotaceae</taxon>
        <taxon>Chaetoceros</taxon>
    </lineage>
</organism>
<sequence>MTFRCQCIVCTGSGYAIDSRNTAKPNDKKAPITVYRRIRCGACNGSGTQVEDSYLDNMILYAGGTVTKKVGAYQIPNILSKETLEMEIVYNSTRFLQNIINH</sequence>
<dbReference type="EMBL" id="HBIO01031423">
    <property type="protein sequence ID" value="CAE0479232.1"/>
    <property type="molecule type" value="Transcribed_RNA"/>
</dbReference>
<gene>
    <name evidence="1" type="ORF">CDEB00056_LOCUS24086</name>
</gene>
<accession>A0A7S3QK15</accession>
<name>A0A7S3QK15_9STRA</name>
<dbReference type="AlphaFoldDB" id="A0A7S3QK15"/>
<evidence type="ECO:0000313" key="1">
    <source>
        <dbReference type="EMBL" id="CAE0479232.1"/>
    </source>
</evidence>